<comment type="caution">
    <text evidence="2">The sequence shown here is derived from an EMBL/GenBank/DDBJ whole genome shotgun (WGS) entry which is preliminary data.</text>
</comment>
<dbReference type="InterPro" id="IPR036390">
    <property type="entry name" value="WH_DNA-bd_sf"/>
</dbReference>
<dbReference type="InterPro" id="IPR043129">
    <property type="entry name" value="ATPase_NBD"/>
</dbReference>
<comment type="similarity">
    <text evidence="1">Belongs to the ROK (NagC/XylR) family.</text>
</comment>
<gene>
    <name evidence="2" type="ORF">EV189_0703</name>
</gene>
<evidence type="ECO:0000256" key="1">
    <source>
        <dbReference type="ARBA" id="ARBA00006479"/>
    </source>
</evidence>
<reference evidence="2 3" key="1">
    <citation type="submission" date="2019-02" db="EMBL/GenBank/DDBJ databases">
        <title>Genomic Encyclopedia of Type Strains, Phase IV (KMG-IV): sequencing the most valuable type-strain genomes for metagenomic binning, comparative biology and taxonomic classification.</title>
        <authorList>
            <person name="Goeker M."/>
        </authorList>
    </citation>
    <scope>NUCLEOTIDE SEQUENCE [LARGE SCALE GENOMIC DNA]</scope>
    <source>
        <strain evidence="2 3">DSM 45622</strain>
    </source>
</reference>
<dbReference type="PANTHER" id="PTHR18964">
    <property type="entry name" value="ROK (REPRESSOR, ORF, KINASE) FAMILY"/>
    <property type="match status" value="1"/>
</dbReference>
<evidence type="ECO:0000313" key="3">
    <source>
        <dbReference type="Proteomes" id="UP000293638"/>
    </source>
</evidence>
<organism evidence="2 3">
    <name type="scientific">Motilibacter rhizosphaerae</name>
    <dbReference type="NCBI Taxonomy" id="598652"/>
    <lineage>
        <taxon>Bacteria</taxon>
        <taxon>Bacillati</taxon>
        <taxon>Actinomycetota</taxon>
        <taxon>Actinomycetes</taxon>
        <taxon>Motilibacterales</taxon>
        <taxon>Motilibacteraceae</taxon>
        <taxon>Motilibacter</taxon>
    </lineage>
</organism>
<dbReference type="InterPro" id="IPR000600">
    <property type="entry name" value="ROK"/>
</dbReference>
<dbReference type="AlphaFoldDB" id="A0A4Q7NW15"/>
<dbReference type="Proteomes" id="UP000293638">
    <property type="component" value="Unassembled WGS sequence"/>
</dbReference>
<dbReference type="Gene3D" id="1.10.10.10">
    <property type="entry name" value="Winged helix-like DNA-binding domain superfamily/Winged helix DNA-binding domain"/>
    <property type="match status" value="1"/>
</dbReference>
<accession>A0A4Q7NW15</accession>
<evidence type="ECO:0000313" key="2">
    <source>
        <dbReference type="EMBL" id="RZS91461.1"/>
    </source>
</evidence>
<dbReference type="InterPro" id="IPR036388">
    <property type="entry name" value="WH-like_DNA-bd_sf"/>
</dbReference>
<dbReference type="PANTHER" id="PTHR18964:SF149">
    <property type="entry name" value="BIFUNCTIONAL UDP-N-ACETYLGLUCOSAMINE 2-EPIMERASE_N-ACETYLMANNOSAMINE KINASE"/>
    <property type="match status" value="1"/>
</dbReference>
<protein>
    <submittedName>
        <fullName evidence="2">Putative NBD/HSP70 family sugar kinase</fullName>
    </submittedName>
</protein>
<dbReference type="Pfam" id="PF00480">
    <property type="entry name" value="ROK"/>
    <property type="match status" value="1"/>
</dbReference>
<sequence>MKGGANLPLVSSYNRNLVLDTVRSYGVLSRVELAAMTGLTGATMSRIVRVLLDDGLLMETGKGESTGGKPRTLLRIDPTGRYAVGVQVSAASTTVVVTDLVGAVVRRQVLRQGSQREPATVIAATGASVEKVLASADVPRERVAGVGVAFPGLVDADTGTVLAQGGVPGWAGVPLADPLVRGLGLPVLVDNDATAAAIGERWVGSAATASSFGVVFVSDGIGSGLFLDGRPYRGAANQAGELAHVVVHPGGLGCFCGKRGCLNGYTAPHAVVLAARAHQEGHAGCALDLPPGSSSVRQDYDRLARAYAAGVSCALRLLDASAEALSVAMSNLVEMLDLELVVLAGGGFGRMERLHLDAVQAAVGARAEQATTRVLLSPIASDAAAVGAAALVLHREFGARMLGLMS</sequence>
<name>A0A4Q7NW15_9ACTN</name>
<dbReference type="Gene3D" id="3.30.420.40">
    <property type="match status" value="2"/>
</dbReference>
<dbReference type="SUPFAM" id="SSF46785">
    <property type="entry name" value="Winged helix' DNA-binding domain"/>
    <property type="match status" value="1"/>
</dbReference>
<keyword evidence="3" id="KW-1185">Reference proteome</keyword>
<dbReference type="SUPFAM" id="SSF53067">
    <property type="entry name" value="Actin-like ATPase domain"/>
    <property type="match status" value="1"/>
</dbReference>
<keyword evidence="2" id="KW-0418">Kinase</keyword>
<dbReference type="GO" id="GO:0016301">
    <property type="term" value="F:kinase activity"/>
    <property type="evidence" value="ECO:0007669"/>
    <property type="project" value="UniProtKB-KW"/>
</dbReference>
<dbReference type="EMBL" id="SGXD01000001">
    <property type="protein sequence ID" value="RZS91461.1"/>
    <property type="molecule type" value="Genomic_DNA"/>
</dbReference>
<keyword evidence="2" id="KW-0808">Transferase</keyword>
<proteinExistence type="inferred from homology"/>